<dbReference type="OrthoDB" id="5835567at2759"/>
<gene>
    <name evidence="1" type="ORF">Mgra_00000109</name>
</gene>
<evidence type="ECO:0000313" key="2">
    <source>
        <dbReference type="Proteomes" id="UP000605970"/>
    </source>
</evidence>
<protein>
    <submittedName>
        <fullName evidence="1">Uncharacterized protein</fullName>
    </submittedName>
</protein>
<proteinExistence type="predicted"/>
<accession>A0A8T0A2F8</accession>
<comment type="caution">
    <text evidence="1">The sequence shown here is derived from an EMBL/GenBank/DDBJ whole genome shotgun (WGS) entry which is preliminary data.</text>
</comment>
<keyword evidence="2" id="KW-1185">Reference proteome</keyword>
<dbReference type="Proteomes" id="UP000605970">
    <property type="component" value="Unassembled WGS sequence"/>
</dbReference>
<organism evidence="1 2">
    <name type="scientific">Meloidogyne graminicola</name>
    <dbReference type="NCBI Taxonomy" id="189291"/>
    <lineage>
        <taxon>Eukaryota</taxon>
        <taxon>Metazoa</taxon>
        <taxon>Ecdysozoa</taxon>
        <taxon>Nematoda</taxon>
        <taxon>Chromadorea</taxon>
        <taxon>Rhabditida</taxon>
        <taxon>Tylenchina</taxon>
        <taxon>Tylenchomorpha</taxon>
        <taxon>Tylenchoidea</taxon>
        <taxon>Meloidogynidae</taxon>
        <taxon>Meloidogyninae</taxon>
        <taxon>Meloidogyne</taxon>
    </lineage>
</organism>
<sequence>MCIFFLTASIEEDELMKAAHTCPLCSSQLVPWFLGCFEEDRQQFERILWTCPKQETRQCYFPMNILPLEVFWTRRSLEQMSKGIIPLPNLRLLPKQYHHLYPKLLPVKKKYNKRKPENDLRFVYFLNYFYAITNILSRMDLEPQSSSSSLELGVPTSEAIPSSSTSSISYHSDTSVGAVCCHLIKKLNNLNNLLKDLHRQQLASTGNSRCSSLAVNTQMEQCRKLVDLNPNTSTALVFHFFPNQVYHPLMLVQKTHKILSDEHFGLDTEYVQNNTAIQHRRYIVDVPFSQPADISHENAINQKLSESSIDQKVGKRETRYISSIKNPSPIKTPIRKKENIQKPKLNKKDGIGESLNYREDERTRSLSARFGIMSTSRKKSANKRFEIHEGIIPQRSTSLYSHQPFEEDFALLDSQCQESNPKCTYSSISSSSIDCAESLATKNFDRDLKRKEFKKTARVMSTTSIEVQKRKEEERLVAIQTEENVRRRMELLLQTAFSRKNTKIDATTSATNVQNLSKKPSIEMNHFIDNQMELSGIPHDFQQDYIISTSTSCHQNLSGLTPINYENEGQNVEKFDLYDRCGTVMNIDNNDEFDFGFGLESEFINGGDNVADGNASILMNDESSFLEELSKR</sequence>
<name>A0A8T0A2F8_9BILA</name>
<dbReference type="EMBL" id="JABEBT010000001">
    <property type="protein sequence ID" value="KAF7640281.1"/>
    <property type="molecule type" value="Genomic_DNA"/>
</dbReference>
<reference evidence="1" key="1">
    <citation type="journal article" date="2020" name="Ecol. Evol.">
        <title>Genome structure and content of the rice root-knot nematode (Meloidogyne graminicola).</title>
        <authorList>
            <person name="Phan N.T."/>
            <person name="Danchin E.G.J."/>
            <person name="Klopp C."/>
            <person name="Perfus-Barbeoch L."/>
            <person name="Kozlowski D.K."/>
            <person name="Koutsovoulos G.D."/>
            <person name="Lopez-Roques C."/>
            <person name="Bouchez O."/>
            <person name="Zahm M."/>
            <person name="Besnard G."/>
            <person name="Bellafiore S."/>
        </authorList>
    </citation>
    <scope>NUCLEOTIDE SEQUENCE</scope>
    <source>
        <strain evidence="1">VN-18</strain>
    </source>
</reference>
<dbReference type="AlphaFoldDB" id="A0A8T0A2F8"/>
<evidence type="ECO:0000313" key="1">
    <source>
        <dbReference type="EMBL" id="KAF7640281.1"/>
    </source>
</evidence>